<dbReference type="RefSeq" id="WP_109766439.1">
    <property type="nucleotide sequence ID" value="NZ_CP159474.1"/>
</dbReference>
<evidence type="ECO:0000313" key="3">
    <source>
        <dbReference type="Proteomes" id="UP000246132"/>
    </source>
</evidence>
<sequence>MAKNESARARQERLAAELRANLQKRKAQARARRAGDADCRDEGIAAAKDTKPGAEGGEGG</sequence>
<proteinExistence type="predicted"/>
<accession>A0A3A8AA18</accession>
<keyword evidence="3" id="KW-1185">Reference proteome</keyword>
<feature type="compositionally biased region" description="Basic and acidic residues" evidence="1">
    <location>
        <begin position="33"/>
        <end position="52"/>
    </location>
</feature>
<comment type="caution">
    <text evidence="2">The sequence shown here is derived from an EMBL/GenBank/DDBJ whole genome shotgun (WGS) entry which is preliminary data.</text>
</comment>
<protein>
    <submittedName>
        <fullName evidence="2">Uncharacterized protein</fullName>
    </submittedName>
</protein>
<feature type="region of interest" description="Disordered" evidence="1">
    <location>
        <begin position="25"/>
        <end position="60"/>
    </location>
</feature>
<evidence type="ECO:0000256" key="1">
    <source>
        <dbReference type="SAM" id="MobiDB-lite"/>
    </source>
</evidence>
<organism evidence="2 3">
    <name type="scientific">Oceaniradius stylonematis</name>
    <dbReference type="NCBI Taxonomy" id="2184161"/>
    <lineage>
        <taxon>Bacteria</taxon>
        <taxon>Pseudomonadati</taxon>
        <taxon>Pseudomonadota</taxon>
        <taxon>Alphaproteobacteria</taxon>
        <taxon>Hyphomicrobiales</taxon>
        <taxon>Ahrensiaceae</taxon>
        <taxon>Oceaniradius</taxon>
    </lineage>
</organism>
<gene>
    <name evidence="2" type="ORF">DEM25_014640</name>
</gene>
<evidence type="ECO:0000313" key="2">
    <source>
        <dbReference type="EMBL" id="RKF05819.1"/>
    </source>
</evidence>
<dbReference type="EMBL" id="QFWV02000008">
    <property type="protein sequence ID" value="RKF05819.1"/>
    <property type="molecule type" value="Genomic_DNA"/>
</dbReference>
<reference evidence="2 3" key="1">
    <citation type="journal article" date="2018" name="Int. J. Syst. Bacteriol.">
        <title>Oceaniradius stylonemae gen. nov., sp. nov., isolated from a red alga, Stylonema cornu-cervi.</title>
        <authorList>
            <person name="Jeong S."/>
        </authorList>
    </citation>
    <scope>NUCLEOTIDE SEQUENCE [LARGE SCALE GENOMIC DNA]</scope>
    <source>
        <strain evidence="2 3">StC1</strain>
    </source>
</reference>
<dbReference type="AlphaFoldDB" id="A0A3A8AA18"/>
<dbReference type="Proteomes" id="UP000246132">
    <property type="component" value="Unassembled WGS sequence"/>
</dbReference>
<name>A0A3A8AA18_9HYPH</name>